<feature type="domain" description="Protein kinase" evidence="6">
    <location>
        <begin position="59"/>
        <end position="414"/>
    </location>
</feature>
<keyword evidence="8" id="KW-1185">Reference proteome</keyword>
<keyword evidence="2" id="KW-0597">Phosphoprotein</keyword>
<keyword evidence="4" id="KW-0175">Coiled coil</keyword>
<keyword evidence="5" id="KW-0539">Nucleus</keyword>
<reference evidence="7 8" key="1">
    <citation type="journal article" date="2024" name="G3 (Bethesda)">
        <title>Genome assembly of Hibiscus sabdariffa L. provides insights into metabolisms of medicinal natural products.</title>
        <authorList>
            <person name="Kim T."/>
        </authorList>
    </citation>
    <scope>NUCLEOTIDE SEQUENCE [LARGE SCALE GENOMIC DNA]</scope>
    <source>
        <strain evidence="7">TK-2024</strain>
        <tissue evidence="7">Old leaves</tissue>
    </source>
</reference>
<protein>
    <recommendedName>
        <fullName evidence="6">Protein kinase domain-containing protein</fullName>
    </recommendedName>
</protein>
<dbReference type="Pfam" id="PF08216">
    <property type="entry name" value="CTNNBL"/>
    <property type="match status" value="1"/>
</dbReference>
<evidence type="ECO:0000256" key="1">
    <source>
        <dbReference type="ARBA" id="ARBA00004123"/>
    </source>
</evidence>
<dbReference type="InterPro" id="IPR016024">
    <property type="entry name" value="ARM-type_fold"/>
</dbReference>
<sequence>MRDFTEVAREISKEFKVIMDDAIDKFLNDFRNDLKVIREKGNDGFDQRCCKELDESSLIAGFAEPKGGQFSTTIVSTMVEFKDSLLEPPLVQSEASTENVETEQELLLIGSNELKVLDELSMITDIKSDGIETWTKILLENYSIRNLLELPQDKGLLKDESTMGLLEQPQEKVIISEVCGGLAKGLLGWSPLQSVTLGLPMVTREVDSVLAQMFDVRNRQTRFDIILNVVEAFECLQFSCDPFIHEDIEPTNVLFDFEYRAKISDFGLLRIKVEGEYGVNLFCQGFRNQKLWKSHELYGIFEGTASAETPAIGTHIGSNNTEILVDSLIENSVLELLVQNLQHLLDKDPDDMSAIYNTLASIENMIEVKHAVAELVCERTKLLRWLLAKIKAVAMYKSKDPKTSDEEEMLENLFDCLCCLLMPFKIKEMFVKAEGVELMIIIMKQKKSTYASAIRALDFSMTKYPPTCEQFEYVLGLKTALVFSWVRFP</sequence>
<dbReference type="PROSITE" id="PS50011">
    <property type="entry name" value="PROTEIN_KINASE_DOM"/>
    <property type="match status" value="1"/>
</dbReference>
<dbReference type="PANTHER" id="PTHR14978:SF0">
    <property type="entry name" value="BETA-CATENIN-LIKE PROTEIN 1"/>
    <property type="match status" value="1"/>
</dbReference>
<evidence type="ECO:0000259" key="6">
    <source>
        <dbReference type="PROSITE" id="PS50011"/>
    </source>
</evidence>
<evidence type="ECO:0000313" key="8">
    <source>
        <dbReference type="Proteomes" id="UP001396334"/>
    </source>
</evidence>
<dbReference type="InterPro" id="IPR011989">
    <property type="entry name" value="ARM-like"/>
</dbReference>
<dbReference type="Gene3D" id="1.10.510.10">
    <property type="entry name" value="Transferase(Phosphotransferase) domain 1"/>
    <property type="match status" value="1"/>
</dbReference>
<dbReference type="Gene3D" id="1.25.10.10">
    <property type="entry name" value="Leucine-rich Repeat Variant"/>
    <property type="match status" value="2"/>
</dbReference>
<proteinExistence type="predicted"/>
<comment type="caution">
    <text evidence="7">The sequence shown here is derived from an EMBL/GenBank/DDBJ whole genome shotgun (WGS) entry which is preliminary data.</text>
</comment>
<dbReference type="InterPro" id="IPR039678">
    <property type="entry name" value="CTNNBL1"/>
</dbReference>
<evidence type="ECO:0000256" key="3">
    <source>
        <dbReference type="ARBA" id="ARBA00022737"/>
    </source>
</evidence>
<name>A0ABR2TYH0_9ROSI</name>
<dbReference type="SUPFAM" id="SSF56112">
    <property type="entry name" value="Protein kinase-like (PK-like)"/>
    <property type="match status" value="1"/>
</dbReference>
<dbReference type="InterPro" id="IPR011009">
    <property type="entry name" value="Kinase-like_dom_sf"/>
</dbReference>
<accession>A0ABR2TYH0</accession>
<dbReference type="InterPro" id="IPR013180">
    <property type="entry name" value="CTNNBL1_N"/>
</dbReference>
<organism evidence="7 8">
    <name type="scientific">Hibiscus sabdariffa</name>
    <name type="common">roselle</name>
    <dbReference type="NCBI Taxonomy" id="183260"/>
    <lineage>
        <taxon>Eukaryota</taxon>
        <taxon>Viridiplantae</taxon>
        <taxon>Streptophyta</taxon>
        <taxon>Embryophyta</taxon>
        <taxon>Tracheophyta</taxon>
        <taxon>Spermatophyta</taxon>
        <taxon>Magnoliopsida</taxon>
        <taxon>eudicotyledons</taxon>
        <taxon>Gunneridae</taxon>
        <taxon>Pentapetalae</taxon>
        <taxon>rosids</taxon>
        <taxon>malvids</taxon>
        <taxon>Malvales</taxon>
        <taxon>Malvaceae</taxon>
        <taxon>Malvoideae</taxon>
        <taxon>Hibiscus</taxon>
    </lineage>
</organism>
<comment type="subcellular location">
    <subcellularLocation>
        <location evidence="1">Nucleus</location>
    </subcellularLocation>
</comment>
<dbReference type="PANTHER" id="PTHR14978">
    <property type="entry name" value="BETA-CATENIN-LIKE PROTEIN 1 NUCLEAR ASSOCIATED PROTEIN"/>
    <property type="match status" value="1"/>
</dbReference>
<evidence type="ECO:0000256" key="2">
    <source>
        <dbReference type="ARBA" id="ARBA00022553"/>
    </source>
</evidence>
<evidence type="ECO:0000256" key="4">
    <source>
        <dbReference type="ARBA" id="ARBA00023054"/>
    </source>
</evidence>
<evidence type="ECO:0000313" key="7">
    <source>
        <dbReference type="EMBL" id="KAK9042304.1"/>
    </source>
</evidence>
<evidence type="ECO:0000256" key="5">
    <source>
        <dbReference type="ARBA" id="ARBA00023242"/>
    </source>
</evidence>
<dbReference type="EMBL" id="JBBPBN010000004">
    <property type="protein sequence ID" value="KAK9042304.1"/>
    <property type="molecule type" value="Genomic_DNA"/>
</dbReference>
<keyword evidence="3" id="KW-0677">Repeat</keyword>
<dbReference type="Proteomes" id="UP001396334">
    <property type="component" value="Unassembled WGS sequence"/>
</dbReference>
<dbReference type="InterPro" id="IPR000719">
    <property type="entry name" value="Prot_kinase_dom"/>
</dbReference>
<dbReference type="SUPFAM" id="SSF48371">
    <property type="entry name" value="ARM repeat"/>
    <property type="match status" value="1"/>
</dbReference>
<gene>
    <name evidence="7" type="ORF">V6N11_017381</name>
</gene>